<accession>A0A813FED4</accession>
<evidence type="ECO:0000313" key="3">
    <source>
        <dbReference type="EMBL" id="CAE8610839.1"/>
    </source>
</evidence>
<feature type="coiled-coil region" evidence="1">
    <location>
        <begin position="39"/>
        <end position="75"/>
    </location>
</feature>
<feature type="non-terminal residue" evidence="3">
    <location>
        <position position="1"/>
    </location>
</feature>
<dbReference type="GO" id="GO:0005737">
    <property type="term" value="C:cytoplasm"/>
    <property type="evidence" value="ECO:0007669"/>
    <property type="project" value="TreeGrafter"/>
</dbReference>
<name>A0A813FED4_POLGL</name>
<feature type="region of interest" description="Disordered" evidence="2">
    <location>
        <begin position="222"/>
        <end position="260"/>
    </location>
</feature>
<protein>
    <submittedName>
        <fullName evidence="3">Uncharacterized protein</fullName>
    </submittedName>
</protein>
<dbReference type="GO" id="GO:0000146">
    <property type="term" value="F:microfilament motor activity"/>
    <property type="evidence" value="ECO:0007669"/>
    <property type="project" value="TreeGrafter"/>
</dbReference>
<dbReference type="PANTHER" id="PTHR45615:SF40">
    <property type="entry name" value="MYOSIN HEAVY CHAIN, NON-MUSCLE"/>
    <property type="match status" value="1"/>
</dbReference>
<feature type="region of interest" description="Disordered" evidence="2">
    <location>
        <begin position="448"/>
        <end position="473"/>
    </location>
</feature>
<dbReference type="GO" id="GO:0051015">
    <property type="term" value="F:actin filament binding"/>
    <property type="evidence" value="ECO:0007669"/>
    <property type="project" value="TreeGrafter"/>
</dbReference>
<sequence length="884" mass="98628">ATVEVGLARSLGKLGSLAGGNVSSGPMFVRTSQQDSYDSASLAQQIKSLEQLRQAQEVQQDRLELQTQLARLRQATEAATLLVSSRGMPADARTDFRGSVELLTQNISCQLERFEQQLQRQHVSANVQHAAANVFPQDYSQHMMKEALARRELERSLMNLQQQQIMQQRLQGRDHIMGLRQQQQVNERLRDLVPGAPALENILNVQTQLIAQRLWELESSTRAGAPHGSATGTQLQQPLGRPASTSAPNSPRRLKQPAWREVHEKVLTDRGLWREDQTPQQREVSYAVGTRSVPTVQQPVQQLSQMQPASARQTPHAEAHLGLRRSLNARGVGGQARGTPGSNETSEAGYPQGDSVPGEPVTRLSNGSSQGGLRGQELQVATLQDTKDADHGSSLVGLAAERDRLQRQVQDMRGAVADTRQELTSQHEQQKFHTDSLKSTLSELQKDAERLQAEQRRQKQSGASNKESDLPNQLAKQVDGVAAIVASQDKRFDRMEHELSANYTTQRQQLQEALTANRALAKQLEEDGARRSHEMMALVQSVQKRDGNGPQLQSELVNATTAIQAQSADWVELARIIKSEVSELGGSIKADRDHRAIENTNQRMELVRMIESSRRQGVVEALENETSTRTGVSSDLGQDMLSRAGAVAVSKMFDATKSIMQGLEDSLVMRAGFLAGAFHTWRCEATLWRVGRRYQDEFSNNQDEWEAHLGHHRRTFEEDLAAAADKAAAHKERVQNQHDLLLEQWGRGEAKGALDMCLRAWTQHVAQEKNRQRMAAGIHKAVFEWHDGQAKGLKHAVFSAWHHTSKQEVDAHRHAKELEDTKNGHSKEIEKVLTEAERKVLAGMEALKHRDARGKEDIELVLAKWERGDKKGLVSMVWQASYAR</sequence>
<comment type="caution">
    <text evidence="3">The sequence shown here is derived from an EMBL/GenBank/DDBJ whole genome shotgun (WGS) entry which is preliminary data.</text>
</comment>
<evidence type="ECO:0000256" key="2">
    <source>
        <dbReference type="SAM" id="MobiDB-lite"/>
    </source>
</evidence>
<feature type="region of interest" description="Disordered" evidence="2">
    <location>
        <begin position="325"/>
        <end position="373"/>
    </location>
</feature>
<gene>
    <name evidence="3" type="ORF">PGLA1383_LOCUS28650</name>
</gene>
<dbReference type="PANTHER" id="PTHR45615">
    <property type="entry name" value="MYOSIN HEAVY CHAIN, NON-MUSCLE"/>
    <property type="match status" value="1"/>
</dbReference>
<evidence type="ECO:0000313" key="4">
    <source>
        <dbReference type="Proteomes" id="UP000654075"/>
    </source>
</evidence>
<dbReference type="EMBL" id="CAJNNV010024849">
    <property type="protein sequence ID" value="CAE8610839.1"/>
    <property type="molecule type" value="Genomic_DNA"/>
</dbReference>
<keyword evidence="1" id="KW-0175">Coiled coil</keyword>
<feature type="compositionally biased region" description="Polar residues" evidence="2">
    <location>
        <begin position="230"/>
        <end position="249"/>
    </location>
</feature>
<evidence type="ECO:0000256" key="1">
    <source>
        <dbReference type="SAM" id="Coils"/>
    </source>
</evidence>
<dbReference type="AlphaFoldDB" id="A0A813FED4"/>
<organism evidence="3 4">
    <name type="scientific">Polarella glacialis</name>
    <name type="common">Dinoflagellate</name>
    <dbReference type="NCBI Taxonomy" id="89957"/>
    <lineage>
        <taxon>Eukaryota</taxon>
        <taxon>Sar</taxon>
        <taxon>Alveolata</taxon>
        <taxon>Dinophyceae</taxon>
        <taxon>Suessiales</taxon>
        <taxon>Suessiaceae</taxon>
        <taxon>Polarella</taxon>
    </lineage>
</organism>
<dbReference type="GO" id="GO:0016460">
    <property type="term" value="C:myosin II complex"/>
    <property type="evidence" value="ECO:0007669"/>
    <property type="project" value="TreeGrafter"/>
</dbReference>
<dbReference type="Proteomes" id="UP000654075">
    <property type="component" value="Unassembled WGS sequence"/>
</dbReference>
<proteinExistence type="predicted"/>
<feature type="compositionally biased region" description="Basic and acidic residues" evidence="2">
    <location>
        <begin position="448"/>
        <end position="457"/>
    </location>
</feature>
<dbReference type="OrthoDB" id="446157at2759"/>
<dbReference type="GO" id="GO:0032982">
    <property type="term" value="C:myosin filament"/>
    <property type="evidence" value="ECO:0007669"/>
    <property type="project" value="TreeGrafter"/>
</dbReference>
<feature type="compositionally biased region" description="Polar residues" evidence="2">
    <location>
        <begin position="460"/>
        <end position="473"/>
    </location>
</feature>
<reference evidence="3" key="1">
    <citation type="submission" date="2021-02" db="EMBL/GenBank/DDBJ databases">
        <authorList>
            <person name="Dougan E. K."/>
            <person name="Rhodes N."/>
            <person name="Thang M."/>
            <person name="Chan C."/>
        </authorList>
    </citation>
    <scope>NUCLEOTIDE SEQUENCE</scope>
</reference>
<keyword evidence="4" id="KW-1185">Reference proteome</keyword>